<dbReference type="PANTHER" id="PTHR35394">
    <property type="entry name" value="DUF3176 DOMAIN-CONTAINING PROTEIN"/>
    <property type="match status" value="1"/>
</dbReference>
<dbReference type="GeneID" id="54347804"/>
<dbReference type="EMBL" id="ML978980">
    <property type="protein sequence ID" value="KAF1926013.1"/>
    <property type="molecule type" value="Genomic_DNA"/>
</dbReference>
<feature type="transmembrane region" description="Helical" evidence="2">
    <location>
        <begin position="116"/>
        <end position="134"/>
    </location>
</feature>
<evidence type="ECO:0000256" key="2">
    <source>
        <dbReference type="SAM" id="Phobius"/>
    </source>
</evidence>
<accession>A0A6A5RET5</accession>
<dbReference type="RefSeq" id="XP_033446265.1">
    <property type="nucleotide sequence ID" value="XM_033590146.1"/>
</dbReference>
<evidence type="ECO:0000313" key="3">
    <source>
        <dbReference type="EMBL" id="KAF1926013.1"/>
    </source>
</evidence>
<evidence type="ECO:0000313" key="4">
    <source>
        <dbReference type="Proteomes" id="UP000800082"/>
    </source>
</evidence>
<keyword evidence="4" id="KW-1185">Reference proteome</keyword>
<keyword evidence="2" id="KW-0812">Transmembrane</keyword>
<protein>
    <submittedName>
        <fullName evidence="3">Uncharacterized protein</fullName>
    </submittedName>
</protein>
<dbReference type="AlphaFoldDB" id="A0A6A5RET5"/>
<keyword evidence="2" id="KW-0472">Membrane</keyword>
<proteinExistence type="predicted"/>
<name>A0A6A5RET5_9PLEO</name>
<sequence>MQADCTGLLSSKDERQNQESPVLSVADVDSDHQNSDFELLPMKVQANDEDSDSTTLRGLRFLTTPSRALLLLRHWGWELGALLFSLIGFFGTVGTLKAFDGKSQPAWPYANINRGLACFGALLTVLAFGVGPTLQQAIVMDTRSISMKDLATIPWSRAYLCLPSIPGWYTSIGNDVIPADMAGSLYTGIHYGSMLPRQASLDLVPNFPTTDCDYPQFESLAVCSACQNQTQKVEKSCFTKTSLSPPPWFAPNIQTTQCNFSLENGLQLNKSGCIRDMTGKKRFQDESYLRLDTMTISAMLDPLEPVSNASIANVTMLNASVSNDSISADATHRSLYWCVNEYKASVIDGELVEHQISSDGEWLSVFERATYWVQRPATQGNETGYSYWIDPESSSRIYYWLYPLFIASDSESLQFIEKAIDWEGGGGKYEDDVRWDPDSSSNFSFGGPPVPHLRDLLSSIRNVGPEAVFANLAKSLTTYIRTDGATNHTDDYSWPIDPVVGTAYLNEVYVRVRWLWLIFMGIMLIGTIVFFILTVYESFRQNVEAWKSEPLALMYHGVDRTEKEQCLDSVEDMHEQSKEIRVCLQETGSGLRLE</sequence>
<gene>
    <name evidence="3" type="ORF">M421DRAFT_397808</name>
</gene>
<feature type="transmembrane region" description="Helical" evidence="2">
    <location>
        <begin position="75"/>
        <end position="96"/>
    </location>
</feature>
<feature type="region of interest" description="Disordered" evidence="1">
    <location>
        <begin position="1"/>
        <end position="24"/>
    </location>
</feature>
<dbReference type="OrthoDB" id="5376804at2759"/>
<keyword evidence="2" id="KW-1133">Transmembrane helix</keyword>
<dbReference type="Proteomes" id="UP000800082">
    <property type="component" value="Unassembled WGS sequence"/>
</dbReference>
<reference evidence="3" key="1">
    <citation type="journal article" date="2020" name="Stud. Mycol.">
        <title>101 Dothideomycetes genomes: a test case for predicting lifestyles and emergence of pathogens.</title>
        <authorList>
            <person name="Haridas S."/>
            <person name="Albert R."/>
            <person name="Binder M."/>
            <person name="Bloem J."/>
            <person name="Labutti K."/>
            <person name="Salamov A."/>
            <person name="Andreopoulos B."/>
            <person name="Baker S."/>
            <person name="Barry K."/>
            <person name="Bills G."/>
            <person name="Bluhm B."/>
            <person name="Cannon C."/>
            <person name="Castanera R."/>
            <person name="Culley D."/>
            <person name="Daum C."/>
            <person name="Ezra D."/>
            <person name="Gonzalez J."/>
            <person name="Henrissat B."/>
            <person name="Kuo A."/>
            <person name="Liang C."/>
            <person name="Lipzen A."/>
            <person name="Lutzoni F."/>
            <person name="Magnuson J."/>
            <person name="Mondo S."/>
            <person name="Nolan M."/>
            <person name="Ohm R."/>
            <person name="Pangilinan J."/>
            <person name="Park H.-J."/>
            <person name="Ramirez L."/>
            <person name="Alfaro M."/>
            <person name="Sun H."/>
            <person name="Tritt A."/>
            <person name="Yoshinaga Y."/>
            <person name="Zwiers L.-H."/>
            <person name="Turgeon B."/>
            <person name="Goodwin S."/>
            <person name="Spatafora J."/>
            <person name="Crous P."/>
            <person name="Grigoriev I."/>
        </authorList>
    </citation>
    <scope>NUCLEOTIDE SEQUENCE</scope>
    <source>
        <strain evidence="3">CBS 183.55</strain>
    </source>
</reference>
<dbReference type="PANTHER" id="PTHR35394:SF5">
    <property type="entry name" value="DUF3176 DOMAIN-CONTAINING PROTEIN"/>
    <property type="match status" value="1"/>
</dbReference>
<feature type="transmembrane region" description="Helical" evidence="2">
    <location>
        <begin position="514"/>
        <end position="536"/>
    </location>
</feature>
<evidence type="ECO:0000256" key="1">
    <source>
        <dbReference type="SAM" id="MobiDB-lite"/>
    </source>
</evidence>
<organism evidence="3 4">
    <name type="scientific">Didymella exigua CBS 183.55</name>
    <dbReference type="NCBI Taxonomy" id="1150837"/>
    <lineage>
        <taxon>Eukaryota</taxon>
        <taxon>Fungi</taxon>
        <taxon>Dikarya</taxon>
        <taxon>Ascomycota</taxon>
        <taxon>Pezizomycotina</taxon>
        <taxon>Dothideomycetes</taxon>
        <taxon>Pleosporomycetidae</taxon>
        <taxon>Pleosporales</taxon>
        <taxon>Pleosporineae</taxon>
        <taxon>Didymellaceae</taxon>
        <taxon>Didymella</taxon>
    </lineage>
</organism>